<reference evidence="6" key="1">
    <citation type="submission" date="2018-05" db="EMBL/GenBank/DDBJ databases">
        <authorList>
            <person name="Lanie J.A."/>
            <person name="Ng W.-L."/>
            <person name="Kazmierczak K.M."/>
            <person name="Andrzejewski T.M."/>
            <person name="Davidsen T.M."/>
            <person name="Wayne K.J."/>
            <person name="Tettelin H."/>
            <person name="Glass J.I."/>
            <person name="Rusch D."/>
            <person name="Podicherti R."/>
            <person name="Tsui H.-C.T."/>
            <person name="Winkler M.E."/>
        </authorList>
    </citation>
    <scope>NUCLEOTIDE SEQUENCE</scope>
</reference>
<dbReference type="Pfam" id="PF00698">
    <property type="entry name" value="Acyl_transf_1"/>
    <property type="match status" value="1"/>
</dbReference>
<dbReference type="InterPro" id="IPR016036">
    <property type="entry name" value="Malonyl_transacylase_ACP-bd"/>
</dbReference>
<dbReference type="AlphaFoldDB" id="A0A382NK28"/>
<proteinExistence type="predicted"/>
<gene>
    <name evidence="6" type="ORF">METZ01_LOCUS313519</name>
</gene>
<protein>
    <recommendedName>
        <fullName evidence="1">[acyl-carrier-protein] S-malonyltransferase</fullName>
        <ecNumber evidence="1">2.3.1.39</ecNumber>
    </recommendedName>
</protein>
<feature type="domain" description="Malonyl-CoA:ACP transacylase (MAT)" evidence="5">
    <location>
        <begin position="6"/>
        <end position="250"/>
    </location>
</feature>
<dbReference type="Gene3D" id="3.30.70.250">
    <property type="entry name" value="Malonyl-CoA ACP transacylase, ACP-binding"/>
    <property type="match status" value="1"/>
</dbReference>
<name>A0A382NK28_9ZZZZ</name>
<evidence type="ECO:0000259" key="5">
    <source>
        <dbReference type="SMART" id="SM00827"/>
    </source>
</evidence>
<dbReference type="PANTHER" id="PTHR42681:SF1">
    <property type="entry name" value="MALONYL-COA-ACYL CARRIER PROTEIN TRANSACYLASE, MITOCHONDRIAL"/>
    <property type="match status" value="1"/>
</dbReference>
<dbReference type="NCBIfam" id="TIGR00128">
    <property type="entry name" value="fabD"/>
    <property type="match status" value="1"/>
</dbReference>
<dbReference type="GO" id="GO:0005829">
    <property type="term" value="C:cytosol"/>
    <property type="evidence" value="ECO:0007669"/>
    <property type="project" value="TreeGrafter"/>
</dbReference>
<dbReference type="EMBL" id="UINC01100534">
    <property type="protein sequence ID" value="SVC60665.1"/>
    <property type="molecule type" value="Genomic_DNA"/>
</dbReference>
<dbReference type="EC" id="2.3.1.39" evidence="1"/>
<dbReference type="InterPro" id="IPR016035">
    <property type="entry name" value="Acyl_Trfase/lysoPLipase"/>
</dbReference>
<dbReference type="SUPFAM" id="SSF52151">
    <property type="entry name" value="FabD/lysophospholipase-like"/>
    <property type="match status" value="1"/>
</dbReference>
<dbReference type="Gene3D" id="3.40.366.10">
    <property type="entry name" value="Malonyl-Coenzyme A Acyl Carrier Protein, domain 2"/>
    <property type="match status" value="1"/>
</dbReference>
<sequence length="253" mass="27281">MMTAFIFPGQGSQQVGMGRDIYENTEIGKSYFKKADAIMECDLSSIIFNGPEDKLKETRFTQPALFTVSVILGSLLIDKGIKPDFVAGHSLGEFSALAIANSFDFETGLKLVQCRANAMYEAGRVLPGTMGAVIGLSSEKVQSICDNITKNGSVVSPANFNAPGQVVISGDIDAVQLCMNNAKEYGAKMTIELNVSGAFHSSLMKPARDNLAETLNSIEIKDADFPIFSNVTAQPTTDKSEIKSNLLRQLEHP</sequence>
<dbReference type="SUPFAM" id="SSF55048">
    <property type="entry name" value="Probable ACP-binding domain of malonyl-CoA ACP transacylase"/>
    <property type="match status" value="1"/>
</dbReference>
<dbReference type="PANTHER" id="PTHR42681">
    <property type="entry name" value="MALONYL-COA-ACYL CARRIER PROTEIN TRANSACYLASE, MITOCHONDRIAL"/>
    <property type="match status" value="1"/>
</dbReference>
<feature type="non-terminal residue" evidence="6">
    <location>
        <position position="253"/>
    </location>
</feature>
<accession>A0A382NK28</accession>
<evidence type="ECO:0000256" key="2">
    <source>
        <dbReference type="ARBA" id="ARBA00022679"/>
    </source>
</evidence>
<dbReference type="SMART" id="SM00827">
    <property type="entry name" value="PKS_AT"/>
    <property type="match status" value="1"/>
</dbReference>
<dbReference type="InterPro" id="IPR050858">
    <property type="entry name" value="Mal-CoA-ACP_Trans/PKS_FabD"/>
</dbReference>
<dbReference type="GO" id="GO:0006633">
    <property type="term" value="P:fatty acid biosynthetic process"/>
    <property type="evidence" value="ECO:0007669"/>
    <property type="project" value="TreeGrafter"/>
</dbReference>
<comment type="catalytic activity">
    <reaction evidence="4">
        <text>holo-[ACP] + malonyl-CoA = malonyl-[ACP] + CoA</text>
        <dbReference type="Rhea" id="RHEA:41792"/>
        <dbReference type="Rhea" id="RHEA-COMP:9623"/>
        <dbReference type="Rhea" id="RHEA-COMP:9685"/>
        <dbReference type="ChEBI" id="CHEBI:57287"/>
        <dbReference type="ChEBI" id="CHEBI:57384"/>
        <dbReference type="ChEBI" id="CHEBI:64479"/>
        <dbReference type="ChEBI" id="CHEBI:78449"/>
        <dbReference type="EC" id="2.3.1.39"/>
    </reaction>
</comment>
<dbReference type="InterPro" id="IPR004410">
    <property type="entry name" value="Malonyl_CoA-ACP_transAc_FabD"/>
</dbReference>
<dbReference type="InterPro" id="IPR001227">
    <property type="entry name" value="Ac_transferase_dom_sf"/>
</dbReference>
<organism evidence="6">
    <name type="scientific">marine metagenome</name>
    <dbReference type="NCBI Taxonomy" id="408172"/>
    <lineage>
        <taxon>unclassified sequences</taxon>
        <taxon>metagenomes</taxon>
        <taxon>ecological metagenomes</taxon>
    </lineage>
</organism>
<dbReference type="GO" id="GO:0004314">
    <property type="term" value="F:[acyl-carrier-protein] S-malonyltransferase activity"/>
    <property type="evidence" value="ECO:0007669"/>
    <property type="project" value="UniProtKB-EC"/>
</dbReference>
<dbReference type="InterPro" id="IPR014043">
    <property type="entry name" value="Acyl_transferase_dom"/>
</dbReference>
<evidence type="ECO:0000256" key="1">
    <source>
        <dbReference type="ARBA" id="ARBA00013258"/>
    </source>
</evidence>
<evidence type="ECO:0000313" key="6">
    <source>
        <dbReference type="EMBL" id="SVC60665.1"/>
    </source>
</evidence>
<evidence type="ECO:0000256" key="3">
    <source>
        <dbReference type="ARBA" id="ARBA00023315"/>
    </source>
</evidence>
<keyword evidence="3" id="KW-0012">Acyltransferase</keyword>
<dbReference type="FunFam" id="3.30.70.250:FF:000001">
    <property type="entry name" value="Malonyl CoA-acyl carrier protein transacylase"/>
    <property type="match status" value="1"/>
</dbReference>
<evidence type="ECO:0000256" key="4">
    <source>
        <dbReference type="ARBA" id="ARBA00048462"/>
    </source>
</evidence>
<keyword evidence="2" id="KW-0808">Transferase</keyword>